<comment type="caution">
    <text evidence="2">The sequence shown here is derived from an EMBL/GenBank/DDBJ whole genome shotgun (WGS) entry which is preliminary data.</text>
</comment>
<reference evidence="2" key="1">
    <citation type="submission" date="2020-10" db="EMBL/GenBank/DDBJ databases">
        <authorList>
            <person name="Lu T."/>
            <person name="Wang Q."/>
            <person name="Han X."/>
        </authorList>
    </citation>
    <scope>NUCLEOTIDE SEQUENCE</scope>
    <source>
        <strain evidence="2">WQ 117</strain>
    </source>
</reference>
<dbReference type="SUPFAM" id="SSF49785">
    <property type="entry name" value="Galactose-binding domain-like"/>
    <property type="match status" value="1"/>
</dbReference>
<evidence type="ECO:0000259" key="1">
    <source>
        <dbReference type="Pfam" id="PF18942"/>
    </source>
</evidence>
<evidence type="ECO:0000313" key="2">
    <source>
        <dbReference type="EMBL" id="MBF0596979.1"/>
    </source>
</evidence>
<gene>
    <name evidence="2" type="ORF">IM532_05900</name>
</gene>
<protein>
    <recommendedName>
        <fullName evidence="1">DUF5689 domain-containing protein</fullName>
    </recommendedName>
</protein>
<name>A0A8J7FPH4_9FLAO</name>
<dbReference type="InterPro" id="IPR043744">
    <property type="entry name" value="DUF5689"/>
</dbReference>
<organism evidence="2 3">
    <name type="scientific">Faecalibacter rhinopitheci</name>
    <dbReference type="NCBI Taxonomy" id="2779678"/>
    <lineage>
        <taxon>Bacteria</taxon>
        <taxon>Pseudomonadati</taxon>
        <taxon>Bacteroidota</taxon>
        <taxon>Flavobacteriia</taxon>
        <taxon>Flavobacteriales</taxon>
        <taxon>Weeksellaceae</taxon>
        <taxon>Faecalibacter</taxon>
    </lineage>
</organism>
<accession>A0A8J7FPH4</accession>
<dbReference type="InterPro" id="IPR008979">
    <property type="entry name" value="Galactose-bd-like_sf"/>
</dbReference>
<evidence type="ECO:0000313" key="3">
    <source>
        <dbReference type="Proteomes" id="UP000608754"/>
    </source>
</evidence>
<dbReference type="AlphaFoldDB" id="A0A8J7FPH4"/>
<feature type="domain" description="DUF5689" evidence="1">
    <location>
        <begin position="41"/>
        <end position="273"/>
    </location>
</feature>
<dbReference type="Proteomes" id="UP000608754">
    <property type="component" value="Unassembled WGS sequence"/>
</dbReference>
<dbReference type="RefSeq" id="WP_194182527.1">
    <property type="nucleotide sequence ID" value="NZ_JADGIK010000003.1"/>
</dbReference>
<dbReference type="EMBL" id="JADGIK010000003">
    <property type="protein sequence ID" value="MBF0596979.1"/>
    <property type="molecule type" value="Genomic_DNA"/>
</dbReference>
<keyword evidence="3" id="KW-1185">Reference proteome</keyword>
<sequence>MNKFNKISTILTISFGFFFFNSCVQDDDYSIPPIDCTGMVTNKYIADILADVNASTATNKLVYYTEDAILEGYVISSDETGNFFKTISIQNNPQDPTSKGIQVEIDANSLYTQYPIGSKVQIKLKGLVAGDDRGLIKLGSTYIQNGETRVGRMTQALGESNVKKTCDGNAIITPRIYNSISEALKPENINTLVTIKNIQFESPETDLTYGDAIGLTTVNRKLVDIKGKSVDLRNSGYAKFASDELPKGSGEITVVVSIYNSSYQLYIRDTEDVKFNNPRFVAGQATLPSASAVTAFKGADFNNWSDFIASGNNFAYDPTVKEAPGQGIDGTGALQIKGTRAQNGFAFTVRPTGSNLPENPSKLHFWIKGNASKSLNIYLYKQDGSYYAFNVGALTDNKLVTENNGSNNSYIGQINTNGEWKFVELDLDDLSNINISNSSGNFLAFRTGNNEQYDLLIDNITIE</sequence>
<proteinExistence type="predicted"/>
<dbReference type="Pfam" id="PF18942">
    <property type="entry name" value="DUF5689"/>
    <property type="match status" value="1"/>
</dbReference>